<dbReference type="Gene3D" id="1.10.540.10">
    <property type="entry name" value="Acyl-CoA dehydrogenase/oxidase, N-terminal domain"/>
    <property type="match status" value="1"/>
</dbReference>
<organism evidence="2">
    <name type="scientific">marine metagenome</name>
    <dbReference type="NCBI Taxonomy" id="408172"/>
    <lineage>
        <taxon>unclassified sequences</taxon>
        <taxon>metagenomes</taxon>
        <taxon>ecological metagenomes</taxon>
    </lineage>
</organism>
<protein>
    <recommendedName>
        <fullName evidence="1">Acyl-CoA dehydrogenase/oxidase N-terminal domain-containing protein</fullName>
    </recommendedName>
</protein>
<feature type="domain" description="Acyl-CoA dehydrogenase/oxidase N-terminal" evidence="1">
    <location>
        <begin position="6"/>
        <end position="65"/>
    </location>
</feature>
<dbReference type="GO" id="GO:0016627">
    <property type="term" value="F:oxidoreductase activity, acting on the CH-CH group of donors"/>
    <property type="evidence" value="ECO:0007669"/>
    <property type="project" value="InterPro"/>
</dbReference>
<dbReference type="InterPro" id="IPR013786">
    <property type="entry name" value="AcylCoA_DH/ox_N"/>
</dbReference>
<feature type="non-terminal residue" evidence="2">
    <location>
        <position position="66"/>
    </location>
</feature>
<sequence length="66" mass="7410">MNFTLSDEQILFQESVDNFVAKEFDFDQWRGLTAGEDGFSRDHWANFAELGWLGLTLDEAHGGLGG</sequence>
<reference evidence="2" key="1">
    <citation type="submission" date="2018-05" db="EMBL/GenBank/DDBJ databases">
        <authorList>
            <person name="Lanie J.A."/>
            <person name="Ng W.-L."/>
            <person name="Kazmierczak K.M."/>
            <person name="Andrzejewski T.M."/>
            <person name="Davidsen T.M."/>
            <person name="Wayne K.J."/>
            <person name="Tettelin H."/>
            <person name="Glass J.I."/>
            <person name="Rusch D."/>
            <person name="Podicherti R."/>
            <person name="Tsui H.-C.T."/>
            <person name="Winkler M.E."/>
        </authorList>
    </citation>
    <scope>NUCLEOTIDE SEQUENCE</scope>
</reference>
<dbReference type="GO" id="GO:0050660">
    <property type="term" value="F:flavin adenine dinucleotide binding"/>
    <property type="evidence" value="ECO:0007669"/>
    <property type="project" value="InterPro"/>
</dbReference>
<dbReference type="Pfam" id="PF02771">
    <property type="entry name" value="Acyl-CoA_dh_N"/>
    <property type="match status" value="1"/>
</dbReference>
<gene>
    <name evidence="2" type="ORF">METZ01_LOCUS383732</name>
</gene>
<proteinExistence type="predicted"/>
<evidence type="ECO:0000313" key="2">
    <source>
        <dbReference type="EMBL" id="SVD30878.1"/>
    </source>
</evidence>
<dbReference type="InterPro" id="IPR037069">
    <property type="entry name" value="AcylCoA_DH/ox_N_sf"/>
</dbReference>
<dbReference type="InterPro" id="IPR009100">
    <property type="entry name" value="AcylCoA_DH/oxidase_NM_dom_sf"/>
</dbReference>
<dbReference type="EMBL" id="UINC01142508">
    <property type="protein sequence ID" value="SVD30878.1"/>
    <property type="molecule type" value="Genomic_DNA"/>
</dbReference>
<accession>A0A382UB16</accession>
<dbReference type="SUPFAM" id="SSF56645">
    <property type="entry name" value="Acyl-CoA dehydrogenase NM domain-like"/>
    <property type="match status" value="1"/>
</dbReference>
<dbReference type="AlphaFoldDB" id="A0A382UB16"/>
<name>A0A382UB16_9ZZZZ</name>
<evidence type="ECO:0000259" key="1">
    <source>
        <dbReference type="Pfam" id="PF02771"/>
    </source>
</evidence>